<proteinExistence type="predicted"/>
<dbReference type="InterPro" id="IPR013099">
    <property type="entry name" value="K_chnl_dom"/>
</dbReference>
<organism evidence="3 4">
    <name type="scientific">Kocuria marina</name>
    <dbReference type="NCBI Taxonomy" id="223184"/>
    <lineage>
        <taxon>Bacteria</taxon>
        <taxon>Bacillati</taxon>
        <taxon>Actinomycetota</taxon>
        <taxon>Actinomycetes</taxon>
        <taxon>Micrococcales</taxon>
        <taxon>Micrococcaceae</taxon>
        <taxon>Kocuria</taxon>
    </lineage>
</organism>
<feature type="transmembrane region" description="Helical" evidence="1">
    <location>
        <begin position="59"/>
        <end position="81"/>
    </location>
</feature>
<keyword evidence="1" id="KW-1133">Transmembrane helix</keyword>
<dbReference type="Pfam" id="PF07885">
    <property type="entry name" value="Ion_trans_2"/>
    <property type="match status" value="1"/>
</dbReference>
<feature type="transmembrane region" description="Helical" evidence="1">
    <location>
        <begin position="6"/>
        <end position="25"/>
    </location>
</feature>
<dbReference type="STRING" id="223184.AS25_05535"/>
<evidence type="ECO:0000259" key="2">
    <source>
        <dbReference type="Pfam" id="PF07885"/>
    </source>
</evidence>
<dbReference type="eggNOG" id="ENOG5030Q6B">
    <property type="taxonomic scope" value="Bacteria"/>
</dbReference>
<evidence type="ECO:0000313" key="3">
    <source>
        <dbReference type="EMBL" id="KHE74728.1"/>
    </source>
</evidence>
<feature type="domain" description="Potassium channel" evidence="2">
    <location>
        <begin position="86"/>
        <end position="152"/>
    </location>
</feature>
<dbReference type="EMBL" id="JROM01000017">
    <property type="protein sequence ID" value="KHE74728.1"/>
    <property type="molecule type" value="Genomic_DNA"/>
</dbReference>
<gene>
    <name evidence="3" type="ORF">AS25_05535</name>
</gene>
<protein>
    <submittedName>
        <fullName evidence="3">Transporter</fullName>
    </submittedName>
</protein>
<reference evidence="3 4" key="1">
    <citation type="submission" date="2014-09" db="EMBL/GenBank/DDBJ databases">
        <title>High-quality draft genome sequence of Kocuria marina SO9-6, an actinobacterium isolated from a copper mine.</title>
        <authorList>
            <person name="Castro D.B."/>
            <person name="Pereira L.B."/>
            <person name="Silva M.V."/>
            <person name="Silva B.P."/>
            <person name="Zanardi B.R."/>
            <person name="Carlos C."/>
            <person name="Belgini D.R."/>
            <person name="Limache E.G."/>
            <person name="Lacerda G.V."/>
            <person name="Nery M.B."/>
            <person name="Gomes M.B."/>
            <person name="Souza S."/>
            <person name="Silva T.M."/>
            <person name="Rodrigues V.D."/>
            <person name="Paulino L.C."/>
            <person name="Vicentini R."/>
            <person name="Ferraz L.F."/>
            <person name="Ottoboni L.M."/>
        </authorList>
    </citation>
    <scope>NUCLEOTIDE SEQUENCE [LARGE SCALE GENOMIC DNA]</scope>
    <source>
        <strain evidence="3 4">SO9-6</strain>
    </source>
</reference>
<dbReference type="SUPFAM" id="SSF81324">
    <property type="entry name" value="Voltage-gated potassium channels"/>
    <property type="match status" value="1"/>
</dbReference>
<evidence type="ECO:0000256" key="1">
    <source>
        <dbReference type="SAM" id="Phobius"/>
    </source>
</evidence>
<keyword evidence="1" id="KW-0812">Transmembrane</keyword>
<dbReference type="Proteomes" id="UP000030664">
    <property type="component" value="Unassembled WGS sequence"/>
</dbReference>
<feature type="transmembrane region" description="Helical" evidence="1">
    <location>
        <begin position="130"/>
        <end position="151"/>
    </location>
</feature>
<evidence type="ECO:0000313" key="4">
    <source>
        <dbReference type="Proteomes" id="UP000030664"/>
    </source>
</evidence>
<comment type="caution">
    <text evidence="3">The sequence shown here is derived from an EMBL/GenBank/DDBJ whole genome shotgun (WGS) entry which is preliminary data.</text>
</comment>
<dbReference type="Gene3D" id="1.10.287.70">
    <property type="match status" value="1"/>
</dbReference>
<sequence length="291" mass="31242">MDVLLTALGIVVIVAGLMDMFHTLLHPSGQGRLSRLVLSTVWKVSKATGHRAGSAVGPAAMVAVVLLWVVLQAAGWALIYYPHVPGGFMYSSGIDAAAYPDAVEAVYVSVVTLSTLGYGDVVATDSWIRVAAPFEALTGFALLTAALTWFTQIYPPLMRRRALALELKGLADADYAETIEEVEPVIASRVLDSLQADLTKISVDFTQHTEGFYFQESDPDLSLARQLPYALRLRDAAMARSEPAVRSSAQRLSSALDQLGSEIKDDFVGTGEHPGEVFAAYAAEHGQSTRA</sequence>
<dbReference type="RefSeq" id="WP_035962920.1">
    <property type="nucleotide sequence ID" value="NZ_JAQDPS010000025.1"/>
</dbReference>
<keyword evidence="1" id="KW-0472">Membrane</keyword>
<name>A0A0B0DBD0_9MICC</name>
<dbReference type="AlphaFoldDB" id="A0A0B0DBD0"/>
<accession>A0A0B0DBD0</accession>